<keyword evidence="5 8" id="KW-0418">Kinase</keyword>
<keyword evidence="4 8" id="KW-0547">Nucleotide-binding</keyword>
<dbReference type="InterPro" id="IPR036832">
    <property type="entry name" value="PPK_N_dom_sf"/>
</dbReference>
<dbReference type="Pfam" id="PF02503">
    <property type="entry name" value="PP_kinase"/>
    <property type="match status" value="1"/>
</dbReference>
<dbReference type="PANTHER" id="PTHR30218:SF0">
    <property type="entry name" value="POLYPHOSPHATE KINASE"/>
    <property type="match status" value="1"/>
</dbReference>
<keyword evidence="7 8" id="KW-0460">Magnesium</keyword>
<dbReference type="PANTHER" id="PTHR30218">
    <property type="entry name" value="POLYPHOSPHATE KINASE"/>
    <property type="match status" value="1"/>
</dbReference>
<dbReference type="EMBL" id="QRAP01000004">
    <property type="protein sequence ID" value="RDK92035.1"/>
    <property type="molecule type" value="Genomic_DNA"/>
</dbReference>
<dbReference type="PROSITE" id="PS50035">
    <property type="entry name" value="PLD"/>
    <property type="match status" value="2"/>
</dbReference>
<dbReference type="SUPFAM" id="SSF140356">
    <property type="entry name" value="PPK N-terminal domain-like"/>
    <property type="match status" value="1"/>
</dbReference>
<gene>
    <name evidence="8" type="primary">ppk</name>
    <name evidence="11" type="ORF">C8D90_104187</name>
</gene>
<dbReference type="RefSeq" id="WP_115458363.1">
    <property type="nucleotide sequence ID" value="NZ_QRAP01000004.1"/>
</dbReference>
<dbReference type="SUPFAM" id="SSF143724">
    <property type="entry name" value="PHP14-like"/>
    <property type="match status" value="1"/>
</dbReference>
<dbReference type="GO" id="GO:0008976">
    <property type="term" value="F:polyphosphate kinase activity"/>
    <property type="evidence" value="ECO:0007669"/>
    <property type="project" value="UniProtKB-UniRule"/>
</dbReference>
<dbReference type="Gene3D" id="3.30.870.10">
    <property type="entry name" value="Endonuclease Chain A"/>
    <property type="match status" value="2"/>
</dbReference>
<dbReference type="Pfam" id="PF13089">
    <property type="entry name" value="PP_kinase_N"/>
    <property type="match status" value="1"/>
</dbReference>
<dbReference type="EC" id="2.7.4.1" evidence="8 9"/>
<dbReference type="OrthoDB" id="9761456at2"/>
<dbReference type="HAMAP" id="MF_00347">
    <property type="entry name" value="Polyphosphate_kinase"/>
    <property type="match status" value="1"/>
</dbReference>
<feature type="domain" description="PLD phosphodiesterase" evidence="10">
    <location>
        <begin position="428"/>
        <end position="462"/>
    </location>
</feature>
<dbReference type="Pfam" id="PF13090">
    <property type="entry name" value="PP_kinase_C"/>
    <property type="match status" value="1"/>
</dbReference>
<sequence length="703" mass="81414">MGQDKLYTEKELSWLSFNERVLQEAADKSNPLIERMRFLGIYSSNLDEFYKVRFADLKRRILISEEQGSAATSRHLLKKIQAKVLKTDQEFDSLYNDLLLEMARNQIFLINERQLSENQQVWLRDYFRNHLRQHITPTLINHDTNLAEFLKDDYTYLAVEIVRAGEPRYALLEIPSDKVPRFITLPPETPRRRKPMILLDNILRYCLDDIFKGFFDYDSLSAYSMKMTRDAEYDLVTEMESSLLELMSSSLKQRLTAEPVRFVYQRDMPDALMELLRGKLGISTYDSVIPGGRYHNFKDFISFPNVGKANLVNRPLPRLRHAWFNKFRNGFDAIREHDVLLYYPYHTFEHVLELLRQASFDPSVLAIKINIYRVAKDSRIIDSMIHAAHNGKKVTVVVELQARFDEEANIHWAKRLTEAGVHVIFSAPGLKIHAKLFLISRKEEDGIVRYAHIGTGNFNEKTARLYTDYSLLTADARITNEVRRVFNFIENPYRPVNFEHLLVSPQNSRRMLYQLIDQEITNAQAGLSSGITLKLNNLVDKGLIDRLYTASGAGVKIRLLVRGMCSLVPDIPGVSENIQIISIVDRFLEHARVYVFENHGDQLVYLSSADWMTRNIDYRIEVAAPLLDPALRQRVLDQLELQFNDTVKARIIDKELSNQYAPRGNRRKVRSQLAIYDYIKALEQAEEAQQQEADGQSDAAVAP</sequence>
<name>A0A370QS31_9GAMM</name>
<evidence type="ECO:0000313" key="12">
    <source>
        <dbReference type="Proteomes" id="UP000254848"/>
    </source>
</evidence>
<feature type="binding site" evidence="8">
    <location>
        <position position="590"/>
    </location>
    <ligand>
        <name>ATP</name>
        <dbReference type="ChEBI" id="CHEBI:30616"/>
    </ligand>
</feature>
<comment type="PTM">
    <text evidence="8 9">An intermediate of this reaction is the autophosphorylated ppk in which a phosphate is covalently linked to a histidine residue through a N-P bond.</text>
</comment>
<evidence type="ECO:0000256" key="6">
    <source>
        <dbReference type="ARBA" id="ARBA00022840"/>
    </source>
</evidence>
<protein>
    <recommendedName>
        <fullName evidence="8 9">Polyphosphate kinase</fullName>
        <ecNumber evidence="8 9">2.7.4.1</ecNumber>
    </recommendedName>
    <alternativeName>
        <fullName evidence="8">ATP-polyphosphate phosphotransferase</fullName>
    </alternativeName>
    <alternativeName>
        <fullName evidence="8">Polyphosphoric acid kinase</fullName>
    </alternativeName>
</protein>
<comment type="function">
    <text evidence="8 9">Catalyzes the reversible transfer of the terminal phosphate of ATP to form a long-chain polyphosphate (polyP).</text>
</comment>
<dbReference type="Pfam" id="PF17941">
    <property type="entry name" value="PP_kinase_C_1"/>
    <property type="match status" value="1"/>
</dbReference>
<dbReference type="NCBIfam" id="TIGR03705">
    <property type="entry name" value="poly_P_kin"/>
    <property type="match status" value="1"/>
</dbReference>
<keyword evidence="6 8" id="KW-0067">ATP-binding</keyword>
<keyword evidence="3 8" id="KW-0479">Metal-binding</keyword>
<reference evidence="11 12" key="1">
    <citation type="submission" date="2018-07" db="EMBL/GenBank/DDBJ databases">
        <title>Genomic Encyclopedia of Type Strains, Phase IV (KMG-IV): sequencing the most valuable type-strain genomes for metagenomic binning, comparative biology and taxonomic classification.</title>
        <authorList>
            <person name="Goeker M."/>
        </authorList>
    </citation>
    <scope>NUCLEOTIDE SEQUENCE [LARGE SCALE GENOMIC DNA]</scope>
    <source>
        <strain evidence="11 12">DSM 103736</strain>
    </source>
</reference>
<dbReference type="NCBIfam" id="NF003917">
    <property type="entry name" value="PRK05443.1-1"/>
    <property type="match status" value="1"/>
</dbReference>
<keyword evidence="12" id="KW-1185">Reference proteome</keyword>
<feature type="binding site" evidence="8">
    <location>
        <position position="373"/>
    </location>
    <ligand>
        <name>Mg(2+)</name>
        <dbReference type="ChEBI" id="CHEBI:18420"/>
    </ligand>
</feature>
<dbReference type="GO" id="GO:0005524">
    <property type="term" value="F:ATP binding"/>
    <property type="evidence" value="ECO:0007669"/>
    <property type="project" value="UniProtKB-KW"/>
</dbReference>
<dbReference type="InterPro" id="IPR024953">
    <property type="entry name" value="PP_kinase_middle"/>
</dbReference>
<evidence type="ECO:0000256" key="1">
    <source>
        <dbReference type="ARBA" id="ARBA00022553"/>
    </source>
</evidence>
<feature type="domain" description="PLD phosphodiesterase" evidence="10">
    <location>
        <begin position="585"/>
        <end position="615"/>
    </location>
</feature>
<dbReference type="InterPro" id="IPR001736">
    <property type="entry name" value="PLipase_D/transphosphatidylase"/>
</dbReference>
<evidence type="ECO:0000313" key="11">
    <source>
        <dbReference type="EMBL" id="RDK92035.1"/>
    </source>
</evidence>
<dbReference type="FunFam" id="1.20.58.310:FF:000001">
    <property type="entry name" value="Polyphosphate kinase"/>
    <property type="match status" value="1"/>
</dbReference>
<comment type="catalytic activity">
    <reaction evidence="8 9">
        <text>[phosphate](n) + ATP = [phosphate](n+1) + ADP</text>
        <dbReference type="Rhea" id="RHEA:19573"/>
        <dbReference type="Rhea" id="RHEA-COMP:9859"/>
        <dbReference type="Rhea" id="RHEA-COMP:14280"/>
        <dbReference type="ChEBI" id="CHEBI:16838"/>
        <dbReference type="ChEBI" id="CHEBI:30616"/>
        <dbReference type="ChEBI" id="CHEBI:456216"/>
        <dbReference type="EC" id="2.7.4.1"/>
    </reaction>
</comment>
<feature type="binding site" evidence="8">
    <location>
        <position position="45"/>
    </location>
    <ligand>
        <name>ATP</name>
        <dbReference type="ChEBI" id="CHEBI:30616"/>
    </ligand>
</feature>
<dbReference type="Gene3D" id="1.20.58.310">
    <property type="entry name" value="Polyphosphate kinase N-terminal domain"/>
    <property type="match status" value="1"/>
</dbReference>
<dbReference type="GO" id="GO:0009358">
    <property type="term" value="C:polyphosphate kinase complex"/>
    <property type="evidence" value="ECO:0007669"/>
    <property type="project" value="InterPro"/>
</dbReference>
<evidence type="ECO:0000256" key="3">
    <source>
        <dbReference type="ARBA" id="ARBA00022723"/>
    </source>
</evidence>
<dbReference type="SUPFAM" id="SSF56024">
    <property type="entry name" value="Phospholipase D/nuclease"/>
    <property type="match status" value="2"/>
</dbReference>
<dbReference type="PIRSF" id="PIRSF015589">
    <property type="entry name" value="PP_kinase"/>
    <property type="match status" value="1"/>
</dbReference>
<dbReference type="InterPro" id="IPR025200">
    <property type="entry name" value="PPK_C_dom2"/>
</dbReference>
<dbReference type="InterPro" id="IPR041108">
    <property type="entry name" value="PP_kinase_C_1"/>
</dbReference>
<comment type="caution">
    <text evidence="11">The sequence shown here is derived from an EMBL/GenBank/DDBJ whole genome shotgun (WGS) entry which is preliminary data.</text>
</comment>
<dbReference type="FunFam" id="3.30.1840.10:FF:000001">
    <property type="entry name" value="Polyphosphate kinase"/>
    <property type="match status" value="1"/>
</dbReference>
<dbReference type="InterPro" id="IPR025198">
    <property type="entry name" value="PPK_N_dom"/>
</dbReference>
<evidence type="ECO:0000256" key="7">
    <source>
        <dbReference type="ARBA" id="ARBA00022842"/>
    </source>
</evidence>
<evidence type="ECO:0000256" key="2">
    <source>
        <dbReference type="ARBA" id="ARBA00022679"/>
    </source>
</evidence>
<evidence type="ECO:0000259" key="10">
    <source>
        <dbReference type="PROSITE" id="PS50035"/>
    </source>
</evidence>
<keyword evidence="2 8" id="KW-0808">Transferase</keyword>
<feature type="binding site" evidence="8">
    <location>
        <position position="562"/>
    </location>
    <ligand>
        <name>ATP</name>
        <dbReference type="ChEBI" id="CHEBI:30616"/>
    </ligand>
</feature>
<dbReference type="InterPro" id="IPR003414">
    <property type="entry name" value="PP_kinase"/>
</dbReference>
<dbReference type="FunFam" id="3.30.870.10:FF:000007">
    <property type="entry name" value="Polyphosphate kinase"/>
    <property type="match status" value="1"/>
</dbReference>
<evidence type="ECO:0000256" key="5">
    <source>
        <dbReference type="ARBA" id="ARBA00022777"/>
    </source>
</evidence>
<feature type="active site" description="Phosphohistidine intermediate" evidence="8">
    <location>
        <position position="433"/>
    </location>
</feature>
<evidence type="ECO:0000256" key="9">
    <source>
        <dbReference type="RuleBase" id="RU003800"/>
    </source>
</evidence>
<dbReference type="CDD" id="cd09167">
    <property type="entry name" value="PLDc_EcPPK1_C2_like"/>
    <property type="match status" value="1"/>
</dbReference>
<dbReference type="GO" id="GO:0006799">
    <property type="term" value="P:polyphosphate biosynthetic process"/>
    <property type="evidence" value="ECO:0007669"/>
    <property type="project" value="UniProtKB-UniRule"/>
</dbReference>
<organism evidence="11 12">
    <name type="scientific">Enterobacillus tribolii</name>
    <dbReference type="NCBI Taxonomy" id="1487935"/>
    <lineage>
        <taxon>Bacteria</taxon>
        <taxon>Pseudomonadati</taxon>
        <taxon>Pseudomonadota</taxon>
        <taxon>Gammaproteobacteria</taxon>
        <taxon>Enterobacterales</taxon>
        <taxon>Hafniaceae</taxon>
        <taxon>Enterobacillus</taxon>
    </lineage>
</organism>
<dbReference type="Proteomes" id="UP000254848">
    <property type="component" value="Unassembled WGS sequence"/>
</dbReference>
<evidence type="ECO:0000256" key="4">
    <source>
        <dbReference type="ARBA" id="ARBA00022741"/>
    </source>
</evidence>
<proteinExistence type="inferred from homology"/>
<dbReference type="Gene3D" id="3.30.1840.10">
    <property type="entry name" value="Polyphosphate kinase middle domain"/>
    <property type="match status" value="1"/>
</dbReference>
<dbReference type="InterPro" id="IPR036830">
    <property type="entry name" value="PP_kinase_middle_dom_sf"/>
</dbReference>
<feature type="binding site" evidence="8">
    <location>
        <position position="403"/>
    </location>
    <ligand>
        <name>Mg(2+)</name>
        <dbReference type="ChEBI" id="CHEBI:18420"/>
    </ligand>
</feature>
<feature type="binding site" evidence="8">
    <location>
        <position position="466"/>
    </location>
    <ligand>
        <name>ATP</name>
        <dbReference type="ChEBI" id="CHEBI:30616"/>
    </ligand>
</feature>
<keyword evidence="1 8" id="KW-0597">Phosphoprotein</keyword>
<accession>A0A370QS31</accession>
<comment type="cofactor">
    <cofactor evidence="8">
        <name>Mg(2+)</name>
        <dbReference type="ChEBI" id="CHEBI:18420"/>
    </cofactor>
</comment>
<dbReference type="FunFam" id="3.30.870.10:FF:000001">
    <property type="entry name" value="Polyphosphate kinase"/>
    <property type="match status" value="1"/>
</dbReference>
<comment type="similarity">
    <text evidence="8 9">Belongs to the polyphosphate kinase 1 (PPK1) family.</text>
</comment>
<dbReference type="AlphaFoldDB" id="A0A370QS31"/>
<dbReference type="GO" id="GO:0046872">
    <property type="term" value="F:metal ion binding"/>
    <property type="evidence" value="ECO:0007669"/>
    <property type="project" value="UniProtKB-KW"/>
</dbReference>
<evidence type="ECO:0000256" key="8">
    <source>
        <dbReference type="HAMAP-Rule" id="MF_00347"/>
    </source>
</evidence>